<evidence type="ECO:0000313" key="2">
    <source>
        <dbReference type="Proteomes" id="UP000255425"/>
    </source>
</evidence>
<dbReference type="GO" id="GO:0003677">
    <property type="term" value="F:DNA binding"/>
    <property type="evidence" value="ECO:0007669"/>
    <property type="project" value="UniProtKB-KW"/>
</dbReference>
<name>A0A380H5H1_9STAP</name>
<dbReference type="Proteomes" id="UP000255425">
    <property type="component" value="Unassembled WGS sequence"/>
</dbReference>
<keyword evidence="2" id="KW-1185">Reference proteome</keyword>
<gene>
    <name evidence="1" type="primary">sigS</name>
    <name evidence="1" type="ORF">NCTC11807_01245</name>
</gene>
<dbReference type="EMBL" id="UHDZ01000001">
    <property type="protein sequence ID" value="SUM70551.1"/>
    <property type="molecule type" value="Genomic_DNA"/>
</dbReference>
<evidence type="ECO:0000313" key="1">
    <source>
        <dbReference type="EMBL" id="SUM70551.1"/>
    </source>
</evidence>
<organism evidence="1 2">
    <name type="scientific">Staphylococcus saccharolyticus</name>
    <dbReference type="NCBI Taxonomy" id="33028"/>
    <lineage>
        <taxon>Bacteria</taxon>
        <taxon>Bacillati</taxon>
        <taxon>Bacillota</taxon>
        <taxon>Bacilli</taxon>
        <taxon>Bacillales</taxon>
        <taxon>Staphylococcaceae</taxon>
        <taxon>Staphylococcus</taxon>
    </lineage>
</organism>
<protein>
    <submittedName>
        <fullName evidence="1">DNA-binding protein</fullName>
    </submittedName>
</protein>
<sequence>MKFKEAYEKYNKIIHYLLKSYQITYNYDEFYECLHIKMWQLILNFDEQQSSSLHSYLFIRLKFYLIDTFRKKVFD</sequence>
<reference evidence="1 2" key="1">
    <citation type="submission" date="2018-06" db="EMBL/GenBank/DDBJ databases">
        <authorList>
            <consortium name="Pathogen Informatics"/>
            <person name="Doyle S."/>
        </authorList>
    </citation>
    <scope>NUCLEOTIDE SEQUENCE [LARGE SCALE GENOMIC DNA]</scope>
    <source>
        <strain evidence="1 2">NCTC11807</strain>
    </source>
</reference>
<proteinExistence type="predicted"/>
<keyword evidence="1" id="KW-0238">DNA-binding</keyword>
<dbReference type="AlphaFoldDB" id="A0A380H5H1"/>
<accession>A0A380H5H1</accession>